<keyword evidence="1 11" id="KW-0963">Cytoplasm</keyword>
<dbReference type="PANTHER" id="PTHR43096:SF48">
    <property type="entry name" value="CHAPERONE PROTEIN DNAJ"/>
    <property type="match status" value="1"/>
</dbReference>
<keyword evidence="6 11" id="KW-0862">Zinc</keyword>
<evidence type="ECO:0000313" key="16">
    <source>
        <dbReference type="EMBL" id="KXZ58051.1"/>
    </source>
</evidence>
<evidence type="ECO:0000256" key="2">
    <source>
        <dbReference type="ARBA" id="ARBA00022705"/>
    </source>
</evidence>
<evidence type="ECO:0000256" key="7">
    <source>
        <dbReference type="ARBA" id="ARBA00023016"/>
    </source>
</evidence>
<evidence type="ECO:0000256" key="3">
    <source>
        <dbReference type="ARBA" id="ARBA00022723"/>
    </source>
</evidence>
<dbReference type="GO" id="GO:0005524">
    <property type="term" value="F:ATP binding"/>
    <property type="evidence" value="ECO:0007669"/>
    <property type="project" value="InterPro"/>
</dbReference>
<feature type="binding site" evidence="11">
    <location>
        <position position="178"/>
    </location>
    <ligand>
        <name>Zn(2+)</name>
        <dbReference type="ChEBI" id="CHEBI:29105"/>
        <label>2</label>
    </ligand>
</feature>
<name>A0A150H7P6_9MICO</name>
<dbReference type="Pfam" id="PF01556">
    <property type="entry name" value="DnaJ_C"/>
    <property type="match status" value="1"/>
</dbReference>
<dbReference type="FunFam" id="2.60.260.20:FF:000005">
    <property type="entry name" value="Chaperone protein dnaJ 1, mitochondrial"/>
    <property type="match status" value="1"/>
</dbReference>
<dbReference type="AlphaFoldDB" id="A0A150H7P6"/>
<feature type="binding site" evidence="11">
    <location>
        <position position="152"/>
    </location>
    <ligand>
        <name>Zn(2+)</name>
        <dbReference type="ChEBI" id="CHEBI:29105"/>
        <label>2</label>
    </ligand>
</feature>
<dbReference type="GO" id="GO:0031072">
    <property type="term" value="F:heat shock protein binding"/>
    <property type="evidence" value="ECO:0007669"/>
    <property type="project" value="InterPro"/>
</dbReference>
<dbReference type="PRINTS" id="PR00625">
    <property type="entry name" value="JDOMAIN"/>
</dbReference>
<feature type="repeat" description="CXXCXGXG motif" evidence="11">
    <location>
        <begin position="132"/>
        <end position="139"/>
    </location>
</feature>
<evidence type="ECO:0000256" key="6">
    <source>
        <dbReference type="ARBA" id="ARBA00022833"/>
    </source>
</evidence>
<gene>
    <name evidence="16" type="primary">dnaJ_1</name>
    <name evidence="11" type="synonym">dnaJ</name>
    <name evidence="16" type="ORF">Bravens_01083</name>
</gene>
<proteinExistence type="inferred from homology"/>
<dbReference type="InterPro" id="IPR002939">
    <property type="entry name" value="DnaJ_C"/>
</dbReference>
<keyword evidence="7 11" id="KW-0346">Stress response</keyword>
<evidence type="ECO:0000256" key="8">
    <source>
        <dbReference type="ARBA" id="ARBA00023186"/>
    </source>
</evidence>
<feature type="compositionally biased region" description="Basic and acidic residues" evidence="13">
    <location>
        <begin position="359"/>
        <end position="368"/>
    </location>
</feature>
<keyword evidence="3 11" id="KW-0479">Metal-binding</keyword>
<dbReference type="FunFam" id="2.10.230.10:FF:000002">
    <property type="entry name" value="Molecular chaperone DnaJ"/>
    <property type="match status" value="1"/>
</dbReference>
<dbReference type="SUPFAM" id="SSF57938">
    <property type="entry name" value="DnaJ/Hsp40 cysteine-rich domain"/>
    <property type="match status" value="1"/>
</dbReference>
<feature type="domain" description="J" evidence="14">
    <location>
        <begin position="3"/>
        <end position="65"/>
    </location>
</feature>
<evidence type="ECO:0000256" key="4">
    <source>
        <dbReference type="ARBA" id="ARBA00022737"/>
    </source>
</evidence>
<protein>
    <recommendedName>
        <fullName evidence="10 11">Chaperone protein DnaJ</fullName>
    </recommendedName>
</protein>
<feature type="binding site" evidence="11">
    <location>
        <position position="175"/>
    </location>
    <ligand>
        <name>Zn(2+)</name>
        <dbReference type="ChEBI" id="CHEBI:29105"/>
        <label>2</label>
    </ligand>
</feature>
<evidence type="ECO:0000259" key="14">
    <source>
        <dbReference type="PROSITE" id="PS50076"/>
    </source>
</evidence>
<dbReference type="Gene3D" id="1.10.287.110">
    <property type="entry name" value="DnaJ domain"/>
    <property type="match status" value="1"/>
</dbReference>
<dbReference type="Gene3D" id="2.60.260.20">
    <property type="entry name" value="Urease metallochaperone UreE, N-terminal domain"/>
    <property type="match status" value="2"/>
</dbReference>
<evidence type="ECO:0000256" key="9">
    <source>
        <dbReference type="ARBA" id="ARBA00061004"/>
    </source>
</evidence>
<comment type="similarity">
    <text evidence="9 11">Belongs to the DnaJ family.</text>
</comment>
<dbReference type="EMBL" id="LQQC01000010">
    <property type="protein sequence ID" value="KXZ58051.1"/>
    <property type="molecule type" value="Genomic_DNA"/>
</dbReference>
<evidence type="ECO:0000256" key="11">
    <source>
        <dbReference type="HAMAP-Rule" id="MF_01152"/>
    </source>
</evidence>
<feature type="repeat" description="CXXCXGXG motif" evidence="11">
    <location>
        <begin position="175"/>
        <end position="182"/>
    </location>
</feature>
<comment type="caution">
    <text evidence="16">The sequence shown here is derived from an EMBL/GenBank/DDBJ whole genome shotgun (WGS) entry which is preliminary data.</text>
</comment>
<dbReference type="PROSITE" id="PS51188">
    <property type="entry name" value="ZF_CR"/>
    <property type="match status" value="1"/>
</dbReference>
<reference evidence="16 17" key="1">
    <citation type="submission" date="2016-01" db="EMBL/GenBank/DDBJ databases">
        <title>Use of Whole Genome Sequencing to ascertain that Brevibacterium massiliense (Roux, Raoult 2009) is a later heterotypic synonym of Brevibacterium ravenspurgense (Mages 2008).</title>
        <authorList>
            <person name="Bernier A.-M."/>
            <person name="Burdz T."/>
            <person name="Huynh C."/>
            <person name="Pachecho A.L."/>
            <person name="Wiebe D."/>
            <person name="Bonner C."/>
            <person name="Bernard K."/>
        </authorList>
    </citation>
    <scope>NUCLEOTIDE SEQUENCE [LARGE SCALE GENOMIC DNA]</scope>
    <source>
        <strain evidence="16 17">CCUG56047</strain>
    </source>
</reference>
<dbReference type="CDD" id="cd10747">
    <property type="entry name" value="DnaJ_C"/>
    <property type="match status" value="1"/>
</dbReference>
<feature type="binding site" evidence="11">
    <location>
        <position position="189"/>
    </location>
    <ligand>
        <name>Zn(2+)</name>
        <dbReference type="ChEBI" id="CHEBI:29105"/>
        <label>1</label>
    </ligand>
</feature>
<dbReference type="PATRIC" id="fig|479117.4.peg.1083"/>
<dbReference type="GO" id="GO:0051082">
    <property type="term" value="F:unfolded protein binding"/>
    <property type="evidence" value="ECO:0007669"/>
    <property type="project" value="UniProtKB-UniRule"/>
</dbReference>
<dbReference type="SUPFAM" id="SSF49493">
    <property type="entry name" value="HSP40/DnaJ peptide-binding domain"/>
    <property type="match status" value="2"/>
</dbReference>
<sequence>MSDHYETLGVERDASADDIKKAYRKLARKYHPDVNPGHEDEFKKVSVAYETLSDPDKRRQYDMGGSTGGAGGFGGFSDLFDTFFGGGGPRHAGPPNQRVRPGRDALVELTIDLETAVFGGKEDIRVQTAVTCETCHGGGAREGTKPETCSLCHGAGTISAVQRTILGDMRTQQVCGNCSGYGDVIKDPCNSCGGEGRVREEKTLAVKIPAGVHDGTRILLSGHGEVGPGGGPAGDLHIEITVREHDVFTRDGDNLRAELSVPMTTAALGSTVTLETFDGPRELTIEPGTQTGTVETLSGLGAGRLRRESRGDLLVTVVVQTPTKLSGEQKKLLQQLSEMRGEDSADHGLQKKSKSPFSRFRERFAHRS</sequence>
<dbReference type="CDD" id="cd10719">
    <property type="entry name" value="DnaJ_zf"/>
    <property type="match status" value="1"/>
</dbReference>
<comment type="function">
    <text evidence="11">Participates actively in the response to hyperosmotic and heat shock by preventing the aggregation of stress-denatured proteins and by disaggregating proteins, also in an autonomous, DnaK-independent fashion. Unfolded proteins bind initially to DnaJ; upon interaction with the DnaJ-bound protein, DnaK hydrolyzes its bound ATP, resulting in the formation of a stable complex. GrpE releases ADP from DnaK; ATP binding to DnaK triggers the release of the substrate protein, thus completing the reaction cycle. Several rounds of ATP-dependent interactions between DnaJ, DnaK and GrpE are required for fully efficient folding. Also involved, together with DnaK and GrpE, in the DNA replication of plasmids through activation of initiation proteins.</text>
</comment>
<evidence type="ECO:0000256" key="5">
    <source>
        <dbReference type="ARBA" id="ARBA00022771"/>
    </source>
</evidence>
<feature type="binding site" evidence="11">
    <location>
        <position position="149"/>
    </location>
    <ligand>
        <name>Zn(2+)</name>
        <dbReference type="ChEBI" id="CHEBI:29105"/>
        <label>2</label>
    </ligand>
</feature>
<dbReference type="InterPro" id="IPR036869">
    <property type="entry name" value="J_dom_sf"/>
</dbReference>
<dbReference type="InterPro" id="IPR018253">
    <property type="entry name" value="DnaJ_domain_CS"/>
</dbReference>
<feature type="zinc finger region" description="CR-type" evidence="12">
    <location>
        <begin position="119"/>
        <end position="201"/>
    </location>
</feature>
<dbReference type="InterPro" id="IPR008971">
    <property type="entry name" value="HSP40/DnaJ_pept-bd"/>
</dbReference>
<comment type="subunit">
    <text evidence="11">Homodimer.</text>
</comment>
<evidence type="ECO:0000313" key="17">
    <source>
        <dbReference type="Proteomes" id="UP000243589"/>
    </source>
</evidence>
<dbReference type="GO" id="GO:0006260">
    <property type="term" value="P:DNA replication"/>
    <property type="evidence" value="ECO:0007669"/>
    <property type="project" value="UniProtKB-KW"/>
</dbReference>
<feature type="region of interest" description="Disordered" evidence="13">
    <location>
        <begin position="334"/>
        <end position="368"/>
    </location>
</feature>
<keyword evidence="8 11" id="KW-0143">Chaperone</keyword>
<dbReference type="Pfam" id="PF00684">
    <property type="entry name" value="DnaJ_CXXCXGXG"/>
    <property type="match status" value="1"/>
</dbReference>
<dbReference type="RefSeq" id="WP_062021055.1">
    <property type="nucleotide sequence ID" value="NZ_LQQC01000010.1"/>
</dbReference>
<dbReference type="Proteomes" id="UP000243589">
    <property type="component" value="Unassembled WGS sequence"/>
</dbReference>
<dbReference type="GO" id="GO:0042026">
    <property type="term" value="P:protein refolding"/>
    <property type="evidence" value="ECO:0007669"/>
    <property type="project" value="TreeGrafter"/>
</dbReference>
<dbReference type="GO" id="GO:0005737">
    <property type="term" value="C:cytoplasm"/>
    <property type="evidence" value="ECO:0007669"/>
    <property type="project" value="UniProtKB-SubCell"/>
</dbReference>
<evidence type="ECO:0000256" key="12">
    <source>
        <dbReference type="PROSITE-ProRule" id="PRU00546"/>
    </source>
</evidence>
<dbReference type="InterPro" id="IPR012724">
    <property type="entry name" value="DnaJ"/>
</dbReference>
<comment type="subcellular location">
    <subcellularLocation>
        <location evidence="11">Cytoplasm</location>
    </subcellularLocation>
</comment>
<dbReference type="InterPro" id="IPR001623">
    <property type="entry name" value="DnaJ_domain"/>
</dbReference>
<feature type="binding site" evidence="11">
    <location>
        <position position="135"/>
    </location>
    <ligand>
        <name>Zn(2+)</name>
        <dbReference type="ChEBI" id="CHEBI:29105"/>
        <label>1</label>
    </ligand>
</feature>
<dbReference type="NCBIfam" id="NF008035">
    <property type="entry name" value="PRK10767.1"/>
    <property type="match status" value="1"/>
</dbReference>
<dbReference type="PROSITE" id="PS50076">
    <property type="entry name" value="DNAJ_2"/>
    <property type="match status" value="1"/>
</dbReference>
<accession>A0A150H7P6</accession>
<feature type="binding site" evidence="11">
    <location>
        <position position="192"/>
    </location>
    <ligand>
        <name>Zn(2+)</name>
        <dbReference type="ChEBI" id="CHEBI:29105"/>
        <label>1</label>
    </ligand>
</feature>
<dbReference type="Gene3D" id="2.10.230.10">
    <property type="entry name" value="Heat shock protein DnaJ, cysteine-rich domain"/>
    <property type="match status" value="1"/>
</dbReference>
<feature type="repeat" description="CXXCXGXG motif" evidence="11">
    <location>
        <begin position="189"/>
        <end position="196"/>
    </location>
</feature>
<dbReference type="Pfam" id="PF00226">
    <property type="entry name" value="DnaJ"/>
    <property type="match status" value="1"/>
</dbReference>
<dbReference type="PANTHER" id="PTHR43096">
    <property type="entry name" value="DNAJ HOMOLOG 1, MITOCHONDRIAL-RELATED"/>
    <property type="match status" value="1"/>
</dbReference>
<keyword evidence="5 11" id="KW-0863">Zinc-finger</keyword>
<comment type="cofactor">
    <cofactor evidence="11">
        <name>Zn(2+)</name>
        <dbReference type="ChEBI" id="CHEBI:29105"/>
    </cofactor>
    <text evidence="11">Binds 2 Zn(2+) ions per monomer.</text>
</comment>
<dbReference type="InterPro" id="IPR001305">
    <property type="entry name" value="HSP_DnaJ_Cys-rich_dom"/>
</dbReference>
<evidence type="ECO:0000256" key="1">
    <source>
        <dbReference type="ARBA" id="ARBA00022490"/>
    </source>
</evidence>
<feature type="binding site" evidence="11">
    <location>
        <position position="132"/>
    </location>
    <ligand>
        <name>Zn(2+)</name>
        <dbReference type="ChEBI" id="CHEBI:29105"/>
        <label>1</label>
    </ligand>
</feature>
<dbReference type="HAMAP" id="MF_01152">
    <property type="entry name" value="DnaJ"/>
    <property type="match status" value="1"/>
</dbReference>
<evidence type="ECO:0000256" key="10">
    <source>
        <dbReference type="ARBA" id="ARBA00067609"/>
    </source>
</evidence>
<feature type="compositionally biased region" description="Basic and acidic residues" evidence="13">
    <location>
        <begin position="339"/>
        <end position="349"/>
    </location>
</feature>
<evidence type="ECO:0000259" key="15">
    <source>
        <dbReference type="PROSITE" id="PS51188"/>
    </source>
</evidence>
<keyword evidence="2 11" id="KW-0235">DNA replication</keyword>
<keyword evidence="4 11" id="KW-0677">Repeat</keyword>
<dbReference type="SMART" id="SM00271">
    <property type="entry name" value="DnaJ"/>
    <property type="match status" value="1"/>
</dbReference>
<dbReference type="InterPro" id="IPR036410">
    <property type="entry name" value="HSP_DnaJ_Cys-rich_dom_sf"/>
</dbReference>
<dbReference type="GO" id="GO:0008270">
    <property type="term" value="F:zinc ion binding"/>
    <property type="evidence" value="ECO:0007669"/>
    <property type="project" value="UniProtKB-UniRule"/>
</dbReference>
<dbReference type="PROSITE" id="PS00636">
    <property type="entry name" value="DNAJ_1"/>
    <property type="match status" value="1"/>
</dbReference>
<comment type="domain">
    <text evidence="11">The J domain is necessary and sufficient to stimulate DnaK ATPase activity. Zinc center 1 plays an important role in the autonomous, DnaK-independent chaperone activity of DnaJ. Zinc center 2 is essential for interaction with DnaK and for DnaJ activity.</text>
</comment>
<evidence type="ECO:0000256" key="13">
    <source>
        <dbReference type="SAM" id="MobiDB-lite"/>
    </source>
</evidence>
<feature type="repeat" description="CXXCXGXG motif" evidence="11">
    <location>
        <begin position="149"/>
        <end position="156"/>
    </location>
</feature>
<organism evidence="16 17">
    <name type="scientific">Brevibacterium ravenspurgense</name>
    <dbReference type="NCBI Taxonomy" id="479117"/>
    <lineage>
        <taxon>Bacteria</taxon>
        <taxon>Bacillati</taxon>
        <taxon>Actinomycetota</taxon>
        <taxon>Actinomycetes</taxon>
        <taxon>Micrococcales</taxon>
        <taxon>Brevibacteriaceae</taxon>
        <taxon>Brevibacterium</taxon>
    </lineage>
</organism>
<dbReference type="CDD" id="cd06257">
    <property type="entry name" value="DnaJ"/>
    <property type="match status" value="1"/>
</dbReference>
<feature type="domain" description="CR-type" evidence="15">
    <location>
        <begin position="119"/>
        <end position="201"/>
    </location>
</feature>
<dbReference type="GO" id="GO:0009408">
    <property type="term" value="P:response to heat"/>
    <property type="evidence" value="ECO:0007669"/>
    <property type="project" value="InterPro"/>
</dbReference>
<dbReference type="SUPFAM" id="SSF46565">
    <property type="entry name" value="Chaperone J-domain"/>
    <property type="match status" value="1"/>
</dbReference>
<keyword evidence="17" id="KW-1185">Reference proteome</keyword>